<dbReference type="InterPro" id="IPR024585">
    <property type="entry name" value="mTOR_dom"/>
</dbReference>
<keyword evidence="7" id="KW-0418">Kinase</keyword>
<dbReference type="Pfam" id="PF00454">
    <property type="entry name" value="PI3_PI4_kinase"/>
    <property type="match status" value="1"/>
</dbReference>
<dbReference type="Pfam" id="PF08771">
    <property type="entry name" value="FRB_dom"/>
    <property type="match status" value="1"/>
</dbReference>
<dbReference type="InterPro" id="IPR011009">
    <property type="entry name" value="Kinase-like_dom_sf"/>
</dbReference>
<reference evidence="16" key="2">
    <citation type="submission" date="2023-11" db="UniProtKB">
        <authorList>
            <consortium name="WormBaseParasite"/>
        </authorList>
    </citation>
    <scope>IDENTIFICATION</scope>
</reference>
<feature type="region of interest" description="Disordered" evidence="11">
    <location>
        <begin position="440"/>
        <end position="473"/>
    </location>
</feature>
<dbReference type="GO" id="GO:0031929">
    <property type="term" value="P:TOR signaling"/>
    <property type="evidence" value="ECO:0007669"/>
    <property type="project" value="TreeGrafter"/>
</dbReference>
<dbReference type="Pfam" id="PF23593">
    <property type="entry name" value="HEAT_ATR"/>
    <property type="match status" value="1"/>
</dbReference>
<dbReference type="InterPro" id="IPR050517">
    <property type="entry name" value="DDR_Repair_Kinase"/>
</dbReference>
<dbReference type="Proteomes" id="UP000050795">
    <property type="component" value="Unassembled WGS sequence"/>
</dbReference>
<proteinExistence type="inferred from homology"/>
<dbReference type="GO" id="GO:0004674">
    <property type="term" value="F:protein serine/threonine kinase activity"/>
    <property type="evidence" value="ECO:0007669"/>
    <property type="project" value="UniProtKB-KW"/>
</dbReference>
<keyword evidence="6" id="KW-0547">Nucleotide-binding</keyword>
<dbReference type="PANTHER" id="PTHR11139">
    <property type="entry name" value="ATAXIA TELANGIECTASIA MUTATED ATM -RELATED"/>
    <property type="match status" value="1"/>
</dbReference>
<dbReference type="PROSITE" id="PS00916">
    <property type="entry name" value="PI3_4_KINASE_2"/>
    <property type="match status" value="1"/>
</dbReference>
<keyword evidence="15" id="KW-1185">Reference proteome</keyword>
<dbReference type="SUPFAM" id="SSF48371">
    <property type="entry name" value="ARM repeat"/>
    <property type="match status" value="2"/>
</dbReference>
<keyword evidence="8" id="KW-0067">ATP-binding</keyword>
<evidence type="ECO:0000256" key="2">
    <source>
        <dbReference type="ARBA" id="ARBA00012513"/>
    </source>
</evidence>
<sequence length="3602" mass="399197">MNANLSTLVTQFVQGIKSRNEEDRLKTVTELCKVVSSELKEVSNKNYVICLDILCNEFINIFSSGDVHEKKGAVIAMGCLAEVDFMSVHNHCQRFVKLLLTQSITNDLQLTALEARLIGQLGLVFPYDFIEEQIEYACDILSKDSCDALKHFAILTLRELILNTPTSFCQHMGSFISAILSALRDKNSITRELASTALRCAFILTAKREQRRYRTSLGIDYNRMGESPGSFTNLENVGGVGGGVSGGVVGSSGTSSVFNLGSGSTVRHKTSQSYTNNPVNFHNFDHYAINDTSSTSSPFIWYRDCLIEALRTQNEAITLMQQEQSSHISSLKKLNRDDWTHGNLLLLQELLVCVQPQYGKLLMELDQMCGLPLFEFLTINQSEANQALRTVLTVRWPIANASSILVAIGVLPGSPFYASDSEQLPNIALELLGLRDGLKQEQQQHHHQQQQQYQAQYHQHQHQNHHHHHHHQQQQQYGWQHFSNFSSEICRLLLLENIDKIWVSILSSMNSRNHQIMFLLYKLIPRLIALKPSEFLDSERQQAVMDWMFQCLRKEKEKPMILLNLALICYFMGSEFATSSYITQLFQSIRSYLPTQKDISNKKRSPALETSAILSVSLLTKSLGPLVSESVTQVLDAIVASGLNQPLIATFKMIATHIPRMRKEIQDCLLANISLVLMESTGGSFNHLHSFITNIGIGGNDTIGSFFPNLLSLIGVSNTSSTGSTGTNLSSLNPCSAINASSSTGGGIGVATGVVLGGGGSSGLNASTSLFPLSSATRFIFGSSTKSHHNTKSTTAAANIITGLSATAAEFANIAIPGGSSASGGESSSSTDVAVVALALKTLSTFNFEGHTLAHFVRHICDNFISVSTCEVKEIRLEAVKTCAHLMIPWLKSTEMQQWYARPALNTVADVLSKLLTVGTSDPDPDVRRCVFQSFDRRFDPHLAQSNHLNYLFLALYDEVFDIRCLVMQRLGRLADINPACVQPKLRKVVLHTLNDLSHSGSTRNKEQSALLLACLIASAPRFFIPYAEPLIHILLPRIRQTLPASLQASLAVANFSRLQNSALACGNDTDSSSSLLPSGCCVPATSTHYLMQNVILTTQIAASAAANAVAIAAAASGGVGGSGLNFLPNTSQRTGASARRGPVNPTGGMNQVVGPALAAAVNAVAIATGAAAAAATAAGAVITATKQHSTTASGALNAESKDALGGTGMFTNYELKSNAAPMHDLAAISEGFGNLNFGGFNQDFCFNNNINMNINNNNNNNNNYFNFPPGGFLPLTYIPPNVMPLITSKITGYDHQYSSAGGAQLWNEFGMSLSRMHENSSTAQWTEPTPVIIALFTTLGRLAAVAPRSIYSFMDEFIPVLAYMMQDTSCFLKRSIAVWTLTKLVSHTGYVVTPYKRYPQLLNILLGMLKREEIKCIRQEVLRALGVLGALDPFKFKLYSGQVDTYSDTGIAVSHHEVAERKDVDITQSELVINLSWESRDVFFSVCALSALIHSLRDPALHTQYGSIVHTIVYVLKLLGPRAAYYLRQLIPDYFRCLENTRDARLQEFLIRQLGSVMTIVRLHTKEFAHEVVDLLITHWWIAPNVQRACIALLSPMSSVLGAEFRTYLTRLIPIILRTFHHESNELNLIELLEILPEFGYTLEDYAHILVPSIANLVDITNEASLSVLLNSALDNSTSSNTSSSPTTAATETTTTSATPGGGGGGVSSTSHIIDSNLLNLSTIFSNVSDATGNISTNDSTLGGVQSTTTNSPNTLNNALSASSSLNQNLIVGGKVGSVHLRKACLECLARFTDCVELGDFAGQIIHPVCRLLLTLESCHQSFQQLMHQHHHHHSSSSSSVKSTASLGSQACLNAINQLRVPAMDVLTGLLYRMGQRFKYFLPLVQKMLNRLHLHTPRFNTVLGQIEKGAFLPTSSDRAYIKFTSISTRKREEKETIEDSEAPGAIKLLKINNTNLERAWHASRMVSRDDWTQWLKTFNMALLRESPSPAIRACSQLTAITPGIGRTLFNAAFLSCWPELNYRQQDDLINTLERVLRIPDQSPEVSQTILNLEEFMAHMDNHSSSSHRVHLPLPLGVLADRALKNRAYAKALYYKEQEFLMESEKRSCPSPATLSSLLTIYSKLNLEEAANGVLLYATRSTQDKLANEEIWREKLHDWKCALNLYERKLEDDRIKDKSSLILGRMRCLRALGQWAPLNNMAWERWDSVNDQMRVFMAPLACSAAWALNSWDRVERYAEALSADNSFDGAFYRAVLNIHSGQYAKACEFIMKARDVLDSDLTAMAEESYDRAYADLVGTQLLSEAEEVIQYKLMPEQRPILREAWQSRLLGCNTVVEDWSQIIQLRSLVLEPFEDRKSWLRFAGLCRRSGRFILSRQVLENLLGLDPAGIPPSDPIPSRDPAIVFAYSKLLWAVGAHEEAVSRLCVLKTQVLEPLIKGVGSGDDTVNACGLMNTTIGQQQQQQQQQQQFWSPNLINSNEIFDSWDLKNLSNHGNNNNNNEELRKLLAKCCLKLGLWYSELYTRSPPGSSSSGVGHQTDNHSLTIPPPPTASSSSSSSLFMTASHNNNNGLQYSVAAARKLSKVNNSNNNNITNSNDPHLSINTNDTVVVDMHESNSRNNTMHNANITQTWEECQAFVIQCYQTATLYAPDNHNAWQSWAMANYAVFNHLDTLKACLERAELELNKVGGGIENQNLRSSSRCNFSSPAAGGSHGSNALNLSGGGGGIGNVSSSLPQPIAELVRAKADLQRCMELHAAPSVRGFVNSISLSPTANLQDSLRLINLLFKFGHLFEIREVIREGLTKIRLDNWLLVIQQLLARIDTPIEYVANIIVDLLISVGRRYPQSMVYPLVLSFKSGGSDRRRYNANRILYSMEEQNSRLLSEAFLLNEELIRLSITWVEMWSESLEDASRVYFVEKDIAKMFRLLHPLHQMMDRGHETIHEATFLQEHGNDLAECRLCCEHFEKSQAKIDLQKAWEGYYTLYRRFSKQVNNMTTLELTVASPRLRDYGQDWQLAVPGTYEPYRPLVRISSIKNCLNFITSKQRPRKLTIMGSDGHQYVFLLKGHEDTRQDERVMQFFGLVNTLLINNPETLRRNLTIQRMSIIPLSTYTGLIGWVPNSDTFHNLIRDYREKADVVLNKENREMLRLAPDFDRLNVIQKTEIFEAGLRESPGRDLANILWLKSHSSEAWFERRTTFTRSMATMSMVGYVLGLGDRHPSNIMLSRETGKVIHIDFGDCFEVATLREKFPEKVPFRLTRMIIAAMEVTGIDGVYRHTCEMVMSLMRSNRESLLAVLEAFIHDPLLQWVLHENRKEFNHLENKLDDGGGAGAGGGGALAVGGGAGGGQVYPTGQMNANATGIAVAAAAAMATNCLTAGGGGGAGGGAGGQAGLGTNNQVVQPKPQTNRNLDYAYRHGLLTHHQNTPHRVIDKTTGQQIPQGHCHPQQLQHQPSTQQHANRRMNTSKKVFTNPNHPDSVSLRDPQKVNPWRHHLCNGPWFGCYETAKRLRRQTESGHIVIERHGLQGFIFSAKPPSTEDSSIDSEVQPVTLGNVRARSVMERIRQKLTGTERDQLMSVSTQVDFLIREATSNQNLCQMYIGWCAFW</sequence>
<dbReference type="Pfam" id="PF02260">
    <property type="entry name" value="FATC"/>
    <property type="match status" value="1"/>
</dbReference>
<keyword evidence="5" id="KW-0677">Repeat</keyword>
<feature type="region of interest" description="Disordered" evidence="11">
    <location>
        <begin position="2525"/>
        <end position="2558"/>
    </location>
</feature>
<evidence type="ECO:0000256" key="3">
    <source>
        <dbReference type="ARBA" id="ARBA00022527"/>
    </source>
</evidence>
<accession>A0AA85K3E7</accession>
<feature type="compositionally biased region" description="Low complexity" evidence="11">
    <location>
        <begin position="1678"/>
        <end position="1700"/>
    </location>
</feature>
<dbReference type="WBParaSite" id="TREG1_75180.2">
    <property type="protein sequence ID" value="TREG1_75180.2"/>
    <property type="gene ID" value="TREG1_75180"/>
</dbReference>
<keyword evidence="3" id="KW-0723">Serine/threonine-protein kinase</keyword>
<dbReference type="PANTHER" id="PTHR11139:SF9">
    <property type="entry name" value="SERINE_THREONINE-PROTEIN KINASE MTOR"/>
    <property type="match status" value="1"/>
</dbReference>
<evidence type="ECO:0000313" key="16">
    <source>
        <dbReference type="WBParaSite" id="TREG1_75180.2"/>
    </source>
</evidence>
<feature type="compositionally biased region" description="Low complexity" evidence="11">
    <location>
        <begin position="449"/>
        <end position="458"/>
    </location>
</feature>
<dbReference type="InterPro" id="IPR036738">
    <property type="entry name" value="FRB_sf"/>
</dbReference>
<feature type="domain" description="FAT" evidence="13">
    <location>
        <begin position="2078"/>
        <end position="2856"/>
    </location>
</feature>
<protein>
    <recommendedName>
        <fullName evidence="2">non-specific serine/threonine protein kinase</fullName>
        <ecNumber evidence="2">2.7.11.1</ecNumber>
    </recommendedName>
</protein>
<dbReference type="InterPro" id="IPR000403">
    <property type="entry name" value="PI3/4_kinase_cat_dom"/>
</dbReference>
<dbReference type="GO" id="GO:0005634">
    <property type="term" value="C:nucleus"/>
    <property type="evidence" value="ECO:0007669"/>
    <property type="project" value="TreeGrafter"/>
</dbReference>
<evidence type="ECO:0000259" key="12">
    <source>
        <dbReference type="PROSITE" id="PS50290"/>
    </source>
</evidence>
<feature type="domain" description="PI3K/PI4K catalytic" evidence="12">
    <location>
        <begin position="3032"/>
        <end position="3346"/>
    </location>
</feature>
<dbReference type="InterPro" id="IPR014009">
    <property type="entry name" value="PIK_FAT"/>
</dbReference>
<dbReference type="PROSITE" id="PS51189">
    <property type="entry name" value="FAT"/>
    <property type="match status" value="1"/>
</dbReference>
<comment type="catalytic activity">
    <reaction evidence="10">
        <text>L-seryl-[protein] + ATP = O-phospho-L-seryl-[protein] + ADP + H(+)</text>
        <dbReference type="Rhea" id="RHEA:17989"/>
        <dbReference type="Rhea" id="RHEA-COMP:9863"/>
        <dbReference type="Rhea" id="RHEA-COMP:11604"/>
        <dbReference type="ChEBI" id="CHEBI:15378"/>
        <dbReference type="ChEBI" id="CHEBI:29999"/>
        <dbReference type="ChEBI" id="CHEBI:30616"/>
        <dbReference type="ChEBI" id="CHEBI:83421"/>
        <dbReference type="ChEBI" id="CHEBI:456216"/>
        <dbReference type="EC" id="2.7.11.1"/>
    </reaction>
</comment>
<dbReference type="Gene3D" id="1.20.120.150">
    <property type="entry name" value="FKBP12-rapamycin binding domain"/>
    <property type="match status" value="1"/>
</dbReference>
<feature type="compositionally biased region" description="Low complexity" evidence="11">
    <location>
        <begin position="3441"/>
        <end position="3454"/>
    </location>
</feature>
<dbReference type="InterPro" id="IPR057564">
    <property type="entry name" value="HEAT_ATR"/>
</dbReference>
<dbReference type="InterPro" id="IPR026683">
    <property type="entry name" value="TOR_cat"/>
</dbReference>
<feature type="region of interest" description="Disordered" evidence="11">
    <location>
        <begin position="3433"/>
        <end position="3458"/>
    </location>
</feature>
<evidence type="ECO:0000259" key="14">
    <source>
        <dbReference type="PROSITE" id="PS51190"/>
    </source>
</evidence>
<dbReference type="Pfam" id="PF02259">
    <property type="entry name" value="FAT"/>
    <property type="match status" value="2"/>
</dbReference>
<dbReference type="InterPro" id="IPR003152">
    <property type="entry name" value="FATC_dom"/>
</dbReference>
<name>A0AA85K3E7_TRIRE</name>
<dbReference type="CDD" id="cd05169">
    <property type="entry name" value="PIKKc_TOR"/>
    <property type="match status" value="1"/>
</dbReference>
<dbReference type="GO" id="GO:0016242">
    <property type="term" value="P:negative regulation of macroautophagy"/>
    <property type="evidence" value="ECO:0007669"/>
    <property type="project" value="TreeGrafter"/>
</dbReference>
<dbReference type="GO" id="GO:0031932">
    <property type="term" value="C:TORC2 complex"/>
    <property type="evidence" value="ECO:0007669"/>
    <property type="project" value="TreeGrafter"/>
</dbReference>
<organism evidence="15 16">
    <name type="scientific">Trichobilharzia regenti</name>
    <name type="common">Nasal bird schistosome</name>
    <dbReference type="NCBI Taxonomy" id="157069"/>
    <lineage>
        <taxon>Eukaryota</taxon>
        <taxon>Metazoa</taxon>
        <taxon>Spiralia</taxon>
        <taxon>Lophotrochozoa</taxon>
        <taxon>Platyhelminthes</taxon>
        <taxon>Trematoda</taxon>
        <taxon>Digenea</taxon>
        <taxon>Strigeidida</taxon>
        <taxon>Schistosomatoidea</taxon>
        <taxon>Schistosomatidae</taxon>
        <taxon>Trichobilharzia</taxon>
    </lineage>
</organism>
<feature type="compositionally biased region" description="Basic residues" evidence="11">
    <location>
        <begin position="459"/>
        <end position="472"/>
    </location>
</feature>
<evidence type="ECO:0000256" key="1">
    <source>
        <dbReference type="ARBA" id="ARBA00011031"/>
    </source>
</evidence>
<evidence type="ECO:0000256" key="10">
    <source>
        <dbReference type="ARBA" id="ARBA00048679"/>
    </source>
</evidence>
<dbReference type="GO" id="GO:0031931">
    <property type="term" value="C:TORC1 complex"/>
    <property type="evidence" value="ECO:0007669"/>
    <property type="project" value="TreeGrafter"/>
</dbReference>
<evidence type="ECO:0000256" key="5">
    <source>
        <dbReference type="ARBA" id="ARBA00022737"/>
    </source>
</evidence>
<dbReference type="SMART" id="SM01345">
    <property type="entry name" value="Rapamycin_bind"/>
    <property type="match status" value="1"/>
</dbReference>
<feature type="compositionally biased region" description="Polar residues" evidence="11">
    <location>
        <begin position="2533"/>
        <end position="2542"/>
    </location>
</feature>
<dbReference type="GO" id="GO:0044877">
    <property type="term" value="F:protein-containing complex binding"/>
    <property type="evidence" value="ECO:0007669"/>
    <property type="project" value="InterPro"/>
</dbReference>
<dbReference type="SUPFAM" id="SSF56112">
    <property type="entry name" value="Protein kinase-like (PK-like)"/>
    <property type="match status" value="1"/>
</dbReference>
<evidence type="ECO:0000256" key="4">
    <source>
        <dbReference type="ARBA" id="ARBA00022679"/>
    </source>
</evidence>
<dbReference type="SMART" id="SM01343">
    <property type="entry name" value="FATC"/>
    <property type="match status" value="1"/>
</dbReference>
<dbReference type="SMART" id="SM01346">
    <property type="entry name" value="DUF3385"/>
    <property type="match status" value="1"/>
</dbReference>
<dbReference type="SMART" id="SM00146">
    <property type="entry name" value="PI3Kc"/>
    <property type="match status" value="1"/>
</dbReference>
<dbReference type="PROSITE" id="PS50290">
    <property type="entry name" value="PI3_4_KINASE_3"/>
    <property type="match status" value="1"/>
</dbReference>
<feature type="domain" description="FATC" evidence="14">
    <location>
        <begin position="3570"/>
        <end position="3602"/>
    </location>
</feature>
<keyword evidence="4" id="KW-0808">Transferase</keyword>
<dbReference type="Gene3D" id="3.30.1010.10">
    <property type="entry name" value="Phosphatidylinositol 3-kinase Catalytic Subunit, Chain A, domain 4"/>
    <property type="match status" value="1"/>
</dbReference>
<dbReference type="Gene3D" id="1.10.1070.11">
    <property type="entry name" value="Phosphatidylinositol 3-/4-kinase, catalytic domain"/>
    <property type="match status" value="1"/>
</dbReference>
<feature type="region of interest" description="Disordered" evidence="11">
    <location>
        <begin position="1677"/>
        <end position="1709"/>
    </location>
</feature>
<evidence type="ECO:0000313" key="15">
    <source>
        <dbReference type="Proteomes" id="UP000050795"/>
    </source>
</evidence>
<evidence type="ECO:0000256" key="6">
    <source>
        <dbReference type="ARBA" id="ARBA00022741"/>
    </source>
</evidence>
<dbReference type="InterPro" id="IPR011989">
    <property type="entry name" value="ARM-like"/>
</dbReference>
<dbReference type="FunFam" id="1.20.120.150:FF:000001">
    <property type="entry name" value="Serine/threonine-protein kinase TOR"/>
    <property type="match status" value="1"/>
</dbReference>
<dbReference type="InterPro" id="IPR016024">
    <property type="entry name" value="ARM-type_fold"/>
</dbReference>
<dbReference type="Gene3D" id="1.25.10.10">
    <property type="entry name" value="Leucine-rich Repeat Variant"/>
    <property type="match status" value="4"/>
</dbReference>
<dbReference type="Pfam" id="PF11865">
    <property type="entry name" value="mTOR_dom"/>
    <property type="match status" value="1"/>
</dbReference>
<dbReference type="InterPro" id="IPR018936">
    <property type="entry name" value="PI3/4_kinase_CS"/>
</dbReference>
<reference evidence="15" key="1">
    <citation type="submission" date="2022-06" db="EMBL/GenBank/DDBJ databases">
        <authorList>
            <person name="Berger JAMES D."/>
            <person name="Berger JAMES D."/>
        </authorList>
    </citation>
    <scope>NUCLEOTIDE SEQUENCE [LARGE SCALE GENOMIC DNA]</scope>
</reference>
<comment type="catalytic activity">
    <reaction evidence="9">
        <text>L-threonyl-[protein] + ATP = O-phospho-L-threonyl-[protein] + ADP + H(+)</text>
        <dbReference type="Rhea" id="RHEA:46608"/>
        <dbReference type="Rhea" id="RHEA-COMP:11060"/>
        <dbReference type="Rhea" id="RHEA-COMP:11605"/>
        <dbReference type="ChEBI" id="CHEBI:15378"/>
        <dbReference type="ChEBI" id="CHEBI:30013"/>
        <dbReference type="ChEBI" id="CHEBI:30616"/>
        <dbReference type="ChEBI" id="CHEBI:61977"/>
        <dbReference type="ChEBI" id="CHEBI:456216"/>
        <dbReference type="EC" id="2.7.11.1"/>
    </reaction>
</comment>
<dbReference type="SUPFAM" id="SSF47212">
    <property type="entry name" value="FKBP12-rapamycin-binding domain of FKBP-rapamycin-associated protein (FRAP)"/>
    <property type="match status" value="1"/>
</dbReference>
<dbReference type="InterPro" id="IPR009076">
    <property type="entry name" value="FRB_dom"/>
</dbReference>
<comment type="similarity">
    <text evidence="1">Belongs to the PI3/PI4-kinase family.</text>
</comment>
<dbReference type="GO" id="GO:0005524">
    <property type="term" value="F:ATP binding"/>
    <property type="evidence" value="ECO:0007669"/>
    <property type="project" value="UniProtKB-KW"/>
</dbReference>
<dbReference type="FunFam" id="3.30.1010.10:FF:000006">
    <property type="entry name" value="Serine/threonine-protein kinase TOR"/>
    <property type="match status" value="1"/>
</dbReference>
<evidence type="ECO:0000256" key="11">
    <source>
        <dbReference type="SAM" id="MobiDB-lite"/>
    </source>
</evidence>
<evidence type="ECO:0000256" key="7">
    <source>
        <dbReference type="ARBA" id="ARBA00022777"/>
    </source>
</evidence>
<evidence type="ECO:0000256" key="9">
    <source>
        <dbReference type="ARBA" id="ARBA00047899"/>
    </source>
</evidence>
<evidence type="ECO:0000256" key="8">
    <source>
        <dbReference type="ARBA" id="ARBA00022840"/>
    </source>
</evidence>
<dbReference type="GO" id="GO:0005737">
    <property type="term" value="C:cytoplasm"/>
    <property type="evidence" value="ECO:0007669"/>
    <property type="project" value="TreeGrafter"/>
</dbReference>
<dbReference type="InterPro" id="IPR036940">
    <property type="entry name" value="PI3/4_kinase_cat_sf"/>
</dbReference>
<evidence type="ECO:0000259" key="13">
    <source>
        <dbReference type="PROSITE" id="PS51189"/>
    </source>
</evidence>
<dbReference type="FunFam" id="1.10.1070.11:FF:000029">
    <property type="entry name" value="Serine/threonine-protein kinase TOR"/>
    <property type="match status" value="1"/>
</dbReference>
<dbReference type="EC" id="2.7.11.1" evidence="2"/>
<dbReference type="InterPro" id="IPR003151">
    <property type="entry name" value="PIK-rel_kinase_FAT"/>
</dbReference>
<dbReference type="PROSITE" id="PS51190">
    <property type="entry name" value="FATC"/>
    <property type="match status" value="1"/>
</dbReference>